<feature type="binding site" evidence="12">
    <location>
        <position position="434"/>
    </location>
    <ligand>
        <name>Mg(2+)</name>
        <dbReference type="ChEBI" id="CHEBI:18420"/>
        <label>1</label>
    </ligand>
</feature>
<dbReference type="InterPro" id="IPR050792">
    <property type="entry name" value="ADP-ribosylglycohydrolase"/>
</dbReference>
<accession>A0AAD5TH82</accession>
<dbReference type="Proteomes" id="UP001212152">
    <property type="component" value="Unassembled WGS sequence"/>
</dbReference>
<proteinExistence type="inferred from homology"/>
<feature type="region of interest" description="Disordered" evidence="13">
    <location>
        <begin position="302"/>
        <end position="329"/>
    </location>
</feature>
<evidence type="ECO:0000256" key="5">
    <source>
        <dbReference type="ARBA" id="ARBA00042398"/>
    </source>
</evidence>
<evidence type="ECO:0000256" key="10">
    <source>
        <dbReference type="ARBA" id="ARBA00043193"/>
    </source>
</evidence>
<comment type="catalytic activity">
    <reaction evidence="11">
        <text>alpha-NAD(+) + H2O = ADP-D-ribose + nicotinamide + H(+)</text>
        <dbReference type="Rhea" id="RHEA:68792"/>
        <dbReference type="ChEBI" id="CHEBI:15377"/>
        <dbReference type="ChEBI" id="CHEBI:15378"/>
        <dbReference type="ChEBI" id="CHEBI:17154"/>
        <dbReference type="ChEBI" id="CHEBI:57967"/>
        <dbReference type="ChEBI" id="CHEBI:77017"/>
    </reaction>
</comment>
<sequence>MPNYDAIADKIRGCIFGSALGDAVGLATEFMSKDTAYAIYGDAPLSFDQFYIDSHRQKWIPGDFTDDTDQHMILLSTILAARPTLRLSSTEFARRLYAWSCTGLLTLRKPSLGIGATVGTVLSQPDYTSHPIATAFEMWVRGGKSAAANGAVMRVAALGCVGFWCKEEEEVVVVRNAVASARCTHADPRCVFSAVVVAVLVARMLREEAGGGGVGVNGGGGGEVSPAELTVEAFGGDDDEPGDFELPEDIRRPGNAPAADAAGSGGIFTRLANVFSSLTQKTRAQQWASIYEEFAQRLKTTRTNFPAPPSKPAPPPAPPSTTTAFPTTPDPARLAATQAVLATYLPLLAMYGAGTSDQEWEFDVATYCHKPTLATLALDDRATMGYTLKCLGVALLCHAIPATAGTTAAAPPPPHGALFRDAITAVVREGGDADTNAAVCGALVGCRVGYKELPKEWLAGLRNKAWLEERVDALIEVVIERLKTAVGDKVV</sequence>
<gene>
    <name evidence="14" type="ORF">HDU87_007003</name>
</gene>
<evidence type="ECO:0000313" key="15">
    <source>
        <dbReference type="Proteomes" id="UP001212152"/>
    </source>
</evidence>
<evidence type="ECO:0000256" key="12">
    <source>
        <dbReference type="PIRSR" id="PIRSR605502-1"/>
    </source>
</evidence>
<evidence type="ECO:0000256" key="8">
    <source>
        <dbReference type="ARBA" id="ARBA00042850"/>
    </source>
</evidence>
<dbReference type="Gene3D" id="1.10.4080.10">
    <property type="entry name" value="ADP-ribosylation/Crystallin J1"/>
    <property type="match status" value="2"/>
</dbReference>
<evidence type="ECO:0000256" key="3">
    <source>
        <dbReference type="ARBA" id="ARBA00022801"/>
    </source>
</evidence>
<keyword evidence="3" id="KW-0378">Hydrolase</keyword>
<feature type="binding site" evidence="12">
    <location>
        <position position="435"/>
    </location>
    <ligand>
        <name>Mg(2+)</name>
        <dbReference type="ChEBI" id="CHEBI:18420"/>
        <label>1</label>
    </ligand>
</feature>
<evidence type="ECO:0000256" key="7">
    <source>
        <dbReference type="ARBA" id="ARBA00042722"/>
    </source>
</evidence>
<keyword evidence="12" id="KW-0460">Magnesium</keyword>
<comment type="similarity">
    <text evidence="1">Belongs to the ADP-ribosylglycohydrolase family.</text>
</comment>
<evidence type="ECO:0000256" key="2">
    <source>
        <dbReference type="ARBA" id="ARBA00012255"/>
    </source>
</evidence>
<comment type="caution">
    <text evidence="14">The sequence shown here is derived from an EMBL/GenBank/DDBJ whole genome shotgun (WGS) entry which is preliminary data.</text>
</comment>
<comment type="cofactor">
    <cofactor evidence="12">
        <name>Mg(2+)</name>
        <dbReference type="ChEBI" id="CHEBI:18420"/>
    </cofactor>
    <text evidence="12">Binds 2 magnesium ions per subunit.</text>
</comment>
<feature type="binding site" evidence="12">
    <location>
        <position position="65"/>
    </location>
    <ligand>
        <name>Mg(2+)</name>
        <dbReference type="ChEBI" id="CHEBI:18420"/>
        <label>1</label>
    </ligand>
</feature>
<keyword evidence="15" id="KW-1185">Reference proteome</keyword>
<feature type="compositionally biased region" description="Low complexity" evidence="13">
    <location>
        <begin position="320"/>
        <end position="329"/>
    </location>
</feature>
<dbReference type="InterPro" id="IPR005502">
    <property type="entry name" value="Ribosyl_crysJ1"/>
</dbReference>
<feature type="compositionally biased region" description="Pro residues" evidence="13">
    <location>
        <begin position="306"/>
        <end position="319"/>
    </location>
</feature>
<evidence type="ECO:0000256" key="6">
    <source>
        <dbReference type="ARBA" id="ARBA00042471"/>
    </source>
</evidence>
<evidence type="ECO:0000256" key="9">
    <source>
        <dbReference type="ARBA" id="ARBA00043187"/>
    </source>
</evidence>
<evidence type="ECO:0000256" key="11">
    <source>
        <dbReference type="ARBA" id="ARBA00049015"/>
    </source>
</evidence>
<feature type="binding site" evidence="12">
    <location>
        <position position="66"/>
    </location>
    <ligand>
        <name>Mg(2+)</name>
        <dbReference type="ChEBI" id="CHEBI:18420"/>
        <label>1</label>
    </ligand>
</feature>
<dbReference type="SUPFAM" id="SSF101478">
    <property type="entry name" value="ADP-ribosylglycohydrolase"/>
    <property type="match status" value="2"/>
</dbReference>
<keyword evidence="12" id="KW-0479">Metal-binding</keyword>
<dbReference type="EMBL" id="JADGJQ010000062">
    <property type="protein sequence ID" value="KAJ3174631.1"/>
    <property type="molecule type" value="Genomic_DNA"/>
</dbReference>
<evidence type="ECO:0000256" key="13">
    <source>
        <dbReference type="SAM" id="MobiDB-lite"/>
    </source>
</evidence>
<dbReference type="Pfam" id="PF03747">
    <property type="entry name" value="ADP_ribosyl_GH"/>
    <property type="match status" value="2"/>
</dbReference>
<evidence type="ECO:0000256" key="4">
    <source>
        <dbReference type="ARBA" id="ARBA00041057"/>
    </source>
</evidence>
<dbReference type="GO" id="GO:0046872">
    <property type="term" value="F:metal ion binding"/>
    <property type="evidence" value="ECO:0007669"/>
    <property type="project" value="UniProtKB-KW"/>
</dbReference>
<evidence type="ECO:0000313" key="14">
    <source>
        <dbReference type="EMBL" id="KAJ3174631.1"/>
    </source>
</evidence>
<dbReference type="AlphaFoldDB" id="A0AAD5TH82"/>
<dbReference type="EC" id="3.2.1.143" evidence="2"/>
<feature type="region of interest" description="Disordered" evidence="13">
    <location>
        <begin position="236"/>
        <end position="262"/>
    </location>
</feature>
<protein>
    <recommendedName>
        <fullName evidence="4">ADP-ribosylhydrolase ARH3</fullName>
        <ecNumber evidence="2">3.2.1.143</ecNumber>
    </recommendedName>
    <alternativeName>
        <fullName evidence="5">ADP-ribose glycohydrolase ARH3</fullName>
    </alternativeName>
    <alternativeName>
        <fullName evidence="6">ADP-ribosylhydrolase 3</fullName>
    </alternativeName>
    <alternativeName>
        <fullName evidence="9">O-acetyl-ADP-ribose deacetylase ARH3</fullName>
    </alternativeName>
    <alternativeName>
        <fullName evidence="10">Poly(ADP-ribose) glycohydrolase ARH3</fullName>
    </alternativeName>
    <alternativeName>
        <fullName evidence="8">[Protein ADP-ribosylarginine] hydrolase-like protein 2</fullName>
    </alternativeName>
    <alternativeName>
        <fullName evidence="7">[Protein ADP-ribosylserine] hydrolase</fullName>
    </alternativeName>
</protein>
<dbReference type="PANTHER" id="PTHR16222:SF24">
    <property type="entry name" value="ADP-RIBOSYLHYDROLASE ARH3"/>
    <property type="match status" value="1"/>
</dbReference>
<feature type="binding site" evidence="12">
    <location>
        <position position="432"/>
    </location>
    <ligand>
        <name>Mg(2+)</name>
        <dbReference type="ChEBI" id="CHEBI:18420"/>
        <label>1</label>
    </ligand>
</feature>
<feature type="compositionally biased region" description="Acidic residues" evidence="13">
    <location>
        <begin position="236"/>
        <end position="247"/>
    </location>
</feature>
<name>A0AAD5TH82_9FUNG</name>
<feature type="binding site" evidence="12">
    <location>
        <position position="67"/>
    </location>
    <ligand>
        <name>Mg(2+)</name>
        <dbReference type="ChEBI" id="CHEBI:18420"/>
        <label>1</label>
    </ligand>
</feature>
<dbReference type="PANTHER" id="PTHR16222">
    <property type="entry name" value="ADP-RIBOSYLGLYCOHYDROLASE"/>
    <property type="match status" value="1"/>
</dbReference>
<evidence type="ECO:0000256" key="1">
    <source>
        <dbReference type="ARBA" id="ARBA00010702"/>
    </source>
</evidence>
<dbReference type="InterPro" id="IPR036705">
    <property type="entry name" value="Ribosyl_crysJ1_sf"/>
</dbReference>
<organism evidence="14 15">
    <name type="scientific">Geranomyces variabilis</name>
    <dbReference type="NCBI Taxonomy" id="109894"/>
    <lineage>
        <taxon>Eukaryota</taxon>
        <taxon>Fungi</taxon>
        <taxon>Fungi incertae sedis</taxon>
        <taxon>Chytridiomycota</taxon>
        <taxon>Chytridiomycota incertae sedis</taxon>
        <taxon>Chytridiomycetes</taxon>
        <taxon>Spizellomycetales</taxon>
        <taxon>Powellomycetaceae</taxon>
        <taxon>Geranomyces</taxon>
    </lineage>
</organism>
<reference evidence="14" key="1">
    <citation type="submission" date="2020-05" db="EMBL/GenBank/DDBJ databases">
        <title>Phylogenomic resolution of chytrid fungi.</title>
        <authorList>
            <person name="Stajich J.E."/>
            <person name="Amses K."/>
            <person name="Simmons R."/>
            <person name="Seto K."/>
            <person name="Myers J."/>
            <person name="Bonds A."/>
            <person name="Quandt C.A."/>
            <person name="Barry K."/>
            <person name="Liu P."/>
            <person name="Grigoriev I."/>
            <person name="Longcore J.E."/>
            <person name="James T.Y."/>
        </authorList>
    </citation>
    <scope>NUCLEOTIDE SEQUENCE</scope>
    <source>
        <strain evidence="14">JEL0379</strain>
    </source>
</reference>